<evidence type="ECO:0000256" key="6">
    <source>
        <dbReference type="SAM" id="Phobius"/>
    </source>
</evidence>
<keyword evidence="5 6" id="KW-0472">Membrane</keyword>
<dbReference type="PANTHER" id="PTHR42920">
    <property type="entry name" value="OS03G0707200 PROTEIN-RELATED"/>
    <property type="match status" value="1"/>
</dbReference>
<evidence type="ECO:0000313" key="9">
    <source>
        <dbReference type="Proteomes" id="UP000326367"/>
    </source>
</evidence>
<protein>
    <submittedName>
        <fullName evidence="8">Drug/metabolite DMT transporter permease</fullName>
    </submittedName>
</protein>
<feature type="transmembrane region" description="Helical" evidence="6">
    <location>
        <begin position="282"/>
        <end position="300"/>
    </location>
</feature>
<evidence type="ECO:0000256" key="2">
    <source>
        <dbReference type="ARBA" id="ARBA00022475"/>
    </source>
</evidence>
<dbReference type="EMBL" id="VYKI01000001">
    <property type="protein sequence ID" value="KAA9004427.1"/>
    <property type="molecule type" value="Genomic_DNA"/>
</dbReference>
<feature type="transmembrane region" description="Helical" evidence="6">
    <location>
        <begin position="15"/>
        <end position="34"/>
    </location>
</feature>
<feature type="transmembrane region" description="Helical" evidence="6">
    <location>
        <begin position="255"/>
        <end position="276"/>
    </location>
</feature>
<evidence type="ECO:0000313" key="8">
    <source>
        <dbReference type="EMBL" id="KAA9004427.1"/>
    </source>
</evidence>
<proteinExistence type="predicted"/>
<feature type="transmembrane region" description="Helical" evidence="6">
    <location>
        <begin position="40"/>
        <end position="62"/>
    </location>
</feature>
<evidence type="ECO:0000256" key="1">
    <source>
        <dbReference type="ARBA" id="ARBA00004651"/>
    </source>
</evidence>
<reference evidence="8 9" key="1">
    <citation type="journal article" date="2020" name="Antonie Van Leeuwenhoek">
        <title>Stenotrophomonas cyclobalanopsidis sp. nov., isolated from the leaf spot disease of Cyclobalanopsis patelliformis.</title>
        <authorList>
            <person name="Bian D.R."/>
            <person name="Xue H."/>
            <person name="Piao C.G."/>
            <person name="Li Y."/>
        </authorList>
    </citation>
    <scope>NUCLEOTIDE SEQUENCE [LARGE SCALE GENOMIC DNA]</scope>
    <source>
        <strain evidence="8 9">TPQG1-4</strain>
    </source>
</reference>
<dbReference type="NCBIfam" id="NF008676">
    <property type="entry name" value="PRK11689.1"/>
    <property type="match status" value="1"/>
</dbReference>
<dbReference type="RefSeq" id="WP_150453090.1">
    <property type="nucleotide sequence ID" value="NZ_VYKI01000001.1"/>
</dbReference>
<dbReference type="InterPro" id="IPR000620">
    <property type="entry name" value="EamA_dom"/>
</dbReference>
<dbReference type="PANTHER" id="PTHR42920:SF24">
    <property type="entry name" value="AROMATIC AMINO ACID EXPORTER YDDG"/>
    <property type="match status" value="1"/>
</dbReference>
<feature type="transmembrane region" description="Helical" evidence="6">
    <location>
        <begin position="167"/>
        <end position="184"/>
    </location>
</feature>
<feature type="transmembrane region" description="Helical" evidence="6">
    <location>
        <begin position="102"/>
        <end position="122"/>
    </location>
</feature>
<dbReference type="Pfam" id="PF00892">
    <property type="entry name" value="EamA"/>
    <property type="match status" value="1"/>
</dbReference>
<evidence type="ECO:0000259" key="7">
    <source>
        <dbReference type="Pfam" id="PF00892"/>
    </source>
</evidence>
<keyword evidence="9" id="KW-1185">Reference proteome</keyword>
<dbReference type="SUPFAM" id="SSF103481">
    <property type="entry name" value="Multidrug resistance efflux transporter EmrE"/>
    <property type="match status" value="1"/>
</dbReference>
<comment type="caution">
    <text evidence="8">The sequence shown here is derived from an EMBL/GenBank/DDBJ whole genome shotgun (WGS) entry which is preliminary data.</text>
</comment>
<feature type="transmembrane region" description="Helical" evidence="6">
    <location>
        <begin position="74"/>
        <end position="96"/>
    </location>
</feature>
<accession>A0ABQ6T5P6</accession>
<dbReference type="Proteomes" id="UP000326367">
    <property type="component" value="Unassembled WGS sequence"/>
</dbReference>
<keyword evidence="4 6" id="KW-1133">Transmembrane helix</keyword>
<feature type="domain" description="EamA" evidence="7">
    <location>
        <begin position="168"/>
        <end position="295"/>
    </location>
</feature>
<feature type="transmembrane region" description="Helical" evidence="6">
    <location>
        <begin position="225"/>
        <end position="243"/>
    </location>
</feature>
<evidence type="ECO:0000256" key="5">
    <source>
        <dbReference type="ARBA" id="ARBA00023136"/>
    </source>
</evidence>
<organism evidence="8 9">
    <name type="scientific">Stenotrophomonas cyclobalanopsidis</name>
    <dbReference type="NCBI Taxonomy" id="2771362"/>
    <lineage>
        <taxon>Bacteria</taxon>
        <taxon>Pseudomonadati</taxon>
        <taxon>Pseudomonadota</taxon>
        <taxon>Gammaproteobacteria</taxon>
        <taxon>Lysobacterales</taxon>
        <taxon>Lysobacteraceae</taxon>
        <taxon>Stenotrophomonas</taxon>
    </lineage>
</organism>
<keyword evidence="3 6" id="KW-0812">Transmembrane</keyword>
<keyword evidence="2" id="KW-1003">Cell membrane</keyword>
<evidence type="ECO:0000256" key="4">
    <source>
        <dbReference type="ARBA" id="ARBA00022989"/>
    </source>
</evidence>
<sequence length="316" mass="33605">MYGFRALRASASPHLPTLIGASAVLLWSPVLGMLRTISEIFGAVGGAALVFTAAAVFSALILGVPRPAQLPRRYLLIGGALFIGTEISLSLSIGLAHHRGQALELVMINYLWPCLTVLLTVLTRMQRGNWLLLPATVLCLLGVVLVITGEGTWSPAMLLANLRSNPLAYALALAASCMWATYSLVTKRIGGSRNAVPLFMIATAAVLWLKYALGDAPPLHLHWGGLAQVAVFGLLTATAYSCWNHGLQHGNVTSMAIFSYFAPVLSVLWSSVWLSLHPGMGFVQGVACVTAGSLLCWWATRARPLPPPVPPAAYTA</sequence>
<evidence type="ECO:0000256" key="3">
    <source>
        <dbReference type="ARBA" id="ARBA00022692"/>
    </source>
</evidence>
<comment type="subcellular location">
    <subcellularLocation>
        <location evidence="1">Cell membrane</location>
        <topology evidence="1">Multi-pass membrane protein</topology>
    </subcellularLocation>
</comment>
<gene>
    <name evidence="8" type="ORF">FJU31_00840</name>
</gene>
<name>A0ABQ6T5P6_9GAMM</name>
<dbReference type="InterPro" id="IPR051258">
    <property type="entry name" value="Diverse_Substrate_Transporter"/>
</dbReference>
<feature type="transmembrane region" description="Helical" evidence="6">
    <location>
        <begin position="196"/>
        <end position="213"/>
    </location>
</feature>
<feature type="transmembrane region" description="Helical" evidence="6">
    <location>
        <begin position="129"/>
        <end position="147"/>
    </location>
</feature>
<dbReference type="InterPro" id="IPR037185">
    <property type="entry name" value="EmrE-like"/>
</dbReference>